<evidence type="ECO:0000256" key="1">
    <source>
        <dbReference type="SAM" id="Phobius"/>
    </source>
</evidence>
<comment type="caution">
    <text evidence="2">The sequence shown here is derived from an EMBL/GenBank/DDBJ whole genome shotgun (WGS) entry which is preliminary data.</text>
</comment>
<evidence type="ECO:0000313" key="2">
    <source>
        <dbReference type="EMBL" id="MDR6726978.1"/>
    </source>
</evidence>
<sequence length="177" mass="19701">MQDRRKKMWVWSSGVILCAVAVGIIIYVMNSDVMEHNGENSITADTTAANHTLPSEDEVLLEVEEEVNMIGMIETKDSKNLDIYMSASRSNNFGQLPFKQDESFKMVVTSEKVNELEIGLMSIANERIYSEVVESGTGSVTIKVPESGMYRIYVNNLSPDSVQFQLKLGKAIEGPID</sequence>
<name>A0AAP5LRY3_PAEAM</name>
<dbReference type="RefSeq" id="WP_310145592.1">
    <property type="nucleotide sequence ID" value="NZ_JAVDTR010000021.1"/>
</dbReference>
<dbReference type="EMBL" id="JAVDTR010000021">
    <property type="protein sequence ID" value="MDR6726978.1"/>
    <property type="molecule type" value="Genomic_DNA"/>
</dbReference>
<keyword evidence="1" id="KW-0472">Membrane</keyword>
<protein>
    <submittedName>
        <fullName evidence="2">Uncharacterized protein</fullName>
    </submittedName>
</protein>
<keyword evidence="1" id="KW-1133">Transmembrane helix</keyword>
<dbReference type="Proteomes" id="UP001254832">
    <property type="component" value="Unassembled WGS sequence"/>
</dbReference>
<accession>A0AAP5LRY3</accession>
<evidence type="ECO:0000313" key="3">
    <source>
        <dbReference type="Proteomes" id="UP001254832"/>
    </source>
</evidence>
<feature type="transmembrane region" description="Helical" evidence="1">
    <location>
        <begin position="9"/>
        <end position="29"/>
    </location>
</feature>
<reference evidence="2" key="1">
    <citation type="submission" date="2023-07" db="EMBL/GenBank/DDBJ databases">
        <title>Sorghum-associated microbial communities from plants grown in Nebraska, USA.</title>
        <authorList>
            <person name="Schachtman D."/>
        </authorList>
    </citation>
    <scope>NUCLEOTIDE SEQUENCE</scope>
    <source>
        <strain evidence="2">BE80</strain>
    </source>
</reference>
<proteinExistence type="predicted"/>
<gene>
    <name evidence="2" type="ORF">J2W91_005503</name>
</gene>
<organism evidence="2 3">
    <name type="scientific">Paenibacillus amylolyticus</name>
    <dbReference type="NCBI Taxonomy" id="1451"/>
    <lineage>
        <taxon>Bacteria</taxon>
        <taxon>Bacillati</taxon>
        <taxon>Bacillota</taxon>
        <taxon>Bacilli</taxon>
        <taxon>Bacillales</taxon>
        <taxon>Paenibacillaceae</taxon>
        <taxon>Paenibacillus</taxon>
    </lineage>
</organism>
<keyword evidence="1" id="KW-0812">Transmembrane</keyword>
<dbReference type="AlphaFoldDB" id="A0AAP5LRY3"/>